<gene>
    <name evidence="1" type="ORF">GALL_228520</name>
</gene>
<accession>A0A1J5S070</accession>
<name>A0A1J5S070_9ZZZZ</name>
<comment type="caution">
    <text evidence="1">The sequence shown here is derived from an EMBL/GenBank/DDBJ whole genome shotgun (WGS) entry which is preliminary data.</text>
</comment>
<organism evidence="1">
    <name type="scientific">mine drainage metagenome</name>
    <dbReference type="NCBI Taxonomy" id="410659"/>
    <lineage>
        <taxon>unclassified sequences</taxon>
        <taxon>metagenomes</taxon>
        <taxon>ecological metagenomes</taxon>
    </lineage>
</organism>
<sequence>MNFKYQHLIPEDFHPDSKVFIYQSNRLLMMSEALQLEELLETFVDEWESHGAAVKGYANLLFGQFVVFMADDTDAKICGRSIDSVARFAQEIEKRFSISLLDRHSLAFVVKDKIQLLPMSQLKYSIENNFITPDTLYFNNLVTDKKSFLSNWIIPIKQSWLASRITISQPA</sequence>
<evidence type="ECO:0000313" key="1">
    <source>
        <dbReference type="EMBL" id="OIQ95155.1"/>
    </source>
</evidence>
<reference evidence="1" key="1">
    <citation type="submission" date="2016-10" db="EMBL/GenBank/DDBJ databases">
        <title>Sequence of Gallionella enrichment culture.</title>
        <authorList>
            <person name="Poehlein A."/>
            <person name="Muehling M."/>
            <person name="Daniel R."/>
        </authorList>
    </citation>
    <scope>NUCLEOTIDE SEQUENCE</scope>
</reference>
<dbReference type="EMBL" id="MLJW01000172">
    <property type="protein sequence ID" value="OIQ95155.1"/>
    <property type="molecule type" value="Genomic_DNA"/>
</dbReference>
<proteinExistence type="predicted"/>
<protein>
    <recommendedName>
        <fullName evidence="2">ABC transporter ATPase</fullName>
    </recommendedName>
</protein>
<dbReference type="AlphaFoldDB" id="A0A1J5S070"/>
<evidence type="ECO:0008006" key="2">
    <source>
        <dbReference type="Google" id="ProtNLM"/>
    </source>
</evidence>